<dbReference type="RefSeq" id="WP_003100725.1">
    <property type="nucleotide sequence ID" value="NZ_AP014651.1"/>
</dbReference>
<dbReference type="Proteomes" id="UP000194857">
    <property type="component" value="Unassembled WGS sequence"/>
</dbReference>
<dbReference type="AlphaFoldDB" id="A0A0C7AF10"/>
<dbReference type="EMBL" id="RBSQ01001416">
    <property type="protein sequence ID" value="RMS44526.1"/>
    <property type="molecule type" value="Genomic_DNA"/>
</dbReference>
<proteinExistence type="predicted"/>
<reference evidence="4" key="1">
    <citation type="submission" date="2015-06" db="EMBL/GenBank/DDBJ databases">
        <authorList>
            <person name="Radhakrishnan Rajesh"/>
            <person name="Underwood Anthony"/>
            <person name="Al-Shahib Ali"/>
        </authorList>
    </citation>
    <scope>NUCLEOTIDE SEQUENCE [LARGE SCALE GENOMIC DNA]</scope>
    <source>
        <strain evidence="4">P19_London_7_VIM_2_05_10</strain>
    </source>
</reference>
<protein>
    <submittedName>
        <fullName evidence="2">Type III secretion effector, YopR family</fullName>
    </submittedName>
    <submittedName>
        <fullName evidence="1">Yop proteins translocation protein H</fullName>
    </submittedName>
</protein>
<accession>A0A0C7AF10</accession>
<reference evidence="1" key="2">
    <citation type="submission" date="2015-06" db="EMBL/GenBank/DDBJ databases">
        <authorList>
            <person name="Radhakrishnan R."/>
            <person name="Underwood A."/>
            <person name="Al-Shahib A."/>
        </authorList>
    </citation>
    <scope>NUCLEOTIDE SEQUENCE</scope>
    <source>
        <strain evidence="1">P19_London_7_VIM_2_05_10</strain>
    </source>
</reference>
<gene>
    <name evidence="1" type="primary">yscH</name>
    <name evidence="3" type="ORF">ALP65_02262</name>
    <name evidence="2" type="ORF">CAZ10_30105</name>
    <name evidence="1" type="ORF">PAERUG_P19_London_7_VIM_2_05_10_03126</name>
</gene>
<sequence length="143" mass="15467">MSRIDTPPGFAVYPSASPKAANLPAVDQVLAFEQALGGEPPAAGRRLAGLENGALGERLLQRFAQPLQGLEADRLELKAMLRAELPLGRQQQTFLLQLLGAVEHAPGGEYLAQLARRELQVLIPLNGMLDNLVRNSHKLDLES</sequence>
<dbReference type="GO" id="GO:0030257">
    <property type="term" value="C:type III protein secretion system complex"/>
    <property type="evidence" value="ECO:0007669"/>
    <property type="project" value="InterPro"/>
</dbReference>
<dbReference type="EMBL" id="CVVU01000202">
    <property type="protein sequence ID" value="CRP00655.1"/>
    <property type="molecule type" value="Genomic_DNA"/>
</dbReference>
<evidence type="ECO:0000313" key="4">
    <source>
        <dbReference type="Proteomes" id="UP000045039"/>
    </source>
</evidence>
<dbReference type="Pfam" id="PF09025">
    <property type="entry name" value="T3SS_needle_reg"/>
    <property type="match status" value="1"/>
</dbReference>
<dbReference type="Proteomes" id="UP000045039">
    <property type="component" value="Unassembled WGS sequence"/>
</dbReference>
<name>A0A0C7AF10_PSEAI</name>
<reference evidence="3 6" key="4">
    <citation type="submission" date="2018-08" db="EMBL/GenBank/DDBJ databases">
        <title>Recombination of ecologically and evolutionarily significant loci maintains genetic cohesion in the Pseudomonas syringae species complex.</title>
        <authorList>
            <person name="Dillon M."/>
            <person name="Thakur S."/>
            <person name="Almeida R.N.D."/>
            <person name="Weir B.S."/>
            <person name="Guttman D.S."/>
        </authorList>
    </citation>
    <scope>NUCLEOTIDE SEQUENCE [LARGE SCALE GENOMIC DNA]</scope>
    <source>
        <strain evidence="3 6">ICMP 7846</strain>
    </source>
</reference>
<dbReference type="SMR" id="A0A0C7AF10"/>
<evidence type="ECO:0000313" key="5">
    <source>
        <dbReference type="Proteomes" id="UP000194857"/>
    </source>
</evidence>
<dbReference type="SUPFAM" id="SSF140591">
    <property type="entry name" value="Type III secretion system domain"/>
    <property type="match status" value="1"/>
</dbReference>
<reference evidence="2 5" key="3">
    <citation type="submission" date="2017-05" db="EMBL/GenBank/DDBJ databases">
        <authorList>
            <person name="Song R."/>
            <person name="Chenine A.L."/>
            <person name="Ruprecht R.M."/>
        </authorList>
    </citation>
    <scope>NUCLEOTIDE SEQUENCE [LARGE SCALE GENOMIC DNA]</scope>
    <source>
        <strain evidence="2 5">S567_C10_BS</strain>
    </source>
</reference>
<organism evidence="2 5">
    <name type="scientific">Pseudomonas aeruginosa</name>
    <dbReference type="NCBI Taxonomy" id="287"/>
    <lineage>
        <taxon>Bacteria</taxon>
        <taxon>Pseudomonadati</taxon>
        <taxon>Pseudomonadota</taxon>
        <taxon>Gammaproteobacteria</taxon>
        <taxon>Pseudomonadales</taxon>
        <taxon>Pseudomonadaceae</taxon>
        <taxon>Pseudomonas</taxon>
    </lineage>
</organism>
<evidence type="ECO:0000313" key="2">
    <source>
        <dbReference type="EMBL" id="OTI56368.1"/>
    </source>
</evidence>
<dbReference type="InterPro" id="IPR013349">
    <property type="entry name" value="T3SS_YopR"/>
</dbReference>
<dbReference type="InterPro" id="IPR041814">
    <property type="entry name" value="YopR_core"/>
</dbReference>
<evidence type="ECO:0000313" key="1">
    <source>
        <dbReference type="EMBL" id="CRP00655.1"/>
    </source>
</evidence>
<dbReference type="NCBIfam" id="TIGR02509">
    <property type="entry name" value="type_III_yopR"/>
    <property type="match status" value="1"/>
</dbReference>
<comment type="caution">
    <text evidence="2">The sequence shown here is derived from an EMBL/GenBank/DDBJ whole genome shotgun (WGS) entry which is preliminary data.</text>
</comment>
<dbReference type="Proteomes" id="UP000270834">
    <property type="component" value="Unassembled WGS sequence"/>
</dbReference>
<evidence type="ECO:0000313" key="6">
    <source>
        <dbReference type="Proteomes" id="UP000270834"/>
    </source>
</evidence>
<dbReference type="EMBL" id="NFFZ01000022">
    <property type="protein sequence ID" value="OTI56368.1"/>
    <property type="molecule type" value="Genomic_DNA"/>
</dbReference>
<dbReference type="GO" id="GO:0030254">
    <property type="term" value="P:protein secretion by the type III secretion system"/>
    <property type="evidence" value="ECO:0007669"/>
    <property type="project" value="InterPro"/>
</dbReference>
<dbReference type="Gene3D" id="1.10.10.1000">
    <property type="entry name" value="Type III secretion system virulence factor YopR, core domain"/>
    <property type="match status" value="1"/>
</dbReference>
<evidence type="ECO:0000313" key="3">
    <source>
        <dbReference type="EMBL" id="RMS44526.1"/>
    </source>
</evidence>